<dbReference type="PANTHER" id="PTHR36722">
    <property type="entry name" value="TYPE 2 DNA TOPOISOMERASE 6 SUBUNIT B-LIKE"/>
    <property type="match status" value="1"/>
</dbReference>
<protein>
    <recommendedName>
        <fullName evidence="3">Type 2 DNA topoisomerase 6 subunit B-like</fullName>
    </recommendedName>
</protein>
<comment type="caution">
    <text evidence="1">The sequence shown here is derived from an EMBL/GenBank/DDBJ whole genome shotgun (WGS) entry which is preliminary data.</text>
</comment>
<dbReference type="OMA" id="FNGANIW"/>
<dbReference type="GO" id="GO:0030674">
    <property type="term" value="F:protein-macromolecule adaptor activity"/>
    <property type="evidence" value="ECO:0007669"/>
    <property type="project" value="TreeGrafter"/>
</dbReference>
<dbReference type="OrthoDB" id="1918529at2759"/>
<keyword evidence="2" id="KW-1185">Reference proteome</keyword>
<sequence>MEISSAQKVCQNLICSAIQRCRISDDLCRLSVVIKCSSVSDPQIVRISISDTGVGSCLEEFQDLNYTRNCVSAEKWDGVLSVTTTSICVNEIYHYNLNLKQNVAARRLTSGTEVSLSTYESMDDLIAGITRFFQKMLILKIPNLDFEGSSVSSAFMSHGCESCDHSEASYSVHMKVAVELLVERADSPASRSENLLNDGILLPFPMSNIERLSSGLEDYVLKHGNSLDKECRACFSSREHLKVGSGRACGTATKDSPDTYRFWASLTNPGKKHVQVIYFYDFSPCSIPQSSLKALTSIKWKSYGLTLRASVADRDGSAILEWENLLPHAHIDIALHSQQKTQVDRNLVKKAVKLALDDLKERYTGILLSAHALKICNFAPDLAKTIAGLILSSNDLGFQGECFSLLGVHSQEIGEEKVVDCIREKIIATSNMKMKKSNACTNSLHLLKCDIYEQAMQVLSTGCISLLALQ</sequence>
<dbReference type="AlphaFoldDB" id="A0A834Y7S4"/>
<gene>
    <name evidence="1" type="ORF">HHK36_033289</name>
</gene>
<evidence type="ECO:0008006" key="3">
    <source>
        <dbReference type="Google" id="ProtNLM"/>
    </source>
</evidence>
<evidence type="ECO:0000313" key="2">
    <source>
        <dbReference type="Proteomes" id="UP000655225"/>
    </source>
</evidence>
<dbReference type="InterPro" id="IPR034566">
    <property type="entry name" value="MTOPVIB_plant"/>
</dbReference>
<accession>A0A834Y7S4</accession>
<dbReference type="EMBL" id="JABCRI010001318">
    <property type="protein sequence ID" value="KAF8364732.1"/>
    <property type="molecule type" value="Genomic_DNA"/>
</dbReference>
<organism evidence="1 2">
    <name type="scientific">Tetracentron sinense</name>
    <name type="common">Spur-leaf</name>
    <dbReference type="NCBI Taxonomy" id="13715"/>
    <lineage>
        <taxon>Eukaryota</taxon>
        <taxon>Viridiplantae</taxon>
        <taxon>Streptophyta</taxon>
        <taxon>Embryophyta</taxon>
        <taxon>Tracheophyta</taxon>
        <taxon>Spermatophyta</taxon>
        <taxon>Magnoliopsida</taxon>
        <taxon>Trochodendrales</taxon>
        <taxon>Trochodendraceae</taxon>
        <taxon>Tetracentron</taxon>
    </lineage>
</organism>
<dbReference type="GO" id="GO:0000793">
    <property type="term" value="C:condensed chromosome"/>
    <property type="evidence" value="ECO:0007669"/>
    <property type="project" value="TreeGrafter"/>
</dbReference>
<name>A0A834Y7S4_TETSI</name>
<dbReference type="Proteomes" id="UP000655225">
    <property type="component" value="Unassembled WGS sequence"/>
</dbReference>
<dbReference type="PANTHER" id="PTHR36722:SF1">
    <property type="entry name" value="TYPE 2 DNA TOPOISOMERASE 6 SUBUNIT B-LIKE"/>
    <property type="match status" value="1"/>
</dbReference>
<dbReference type="GO" id="GO:0042138">
    <property type="term" value="P:meiotic DNA double-strand break formation"/>
    <property type="evidence" value="ECO:0007669"/>
    <property type="project" value="InterPro"/>
</dbReference>
<reference evidence="1 2" key="1">
    <citation type="submission" date="2020-04" db="EMBL/GenBank/DDBJ databases">
        <title>Plant Genome Project.</title>
        <authorList>
            <person name="Zhang R.-G."/>
        </authorList>
    </citation>
    <scope>NUCLEOTIDE SEQUENCE [LARGE SCALE GENOMIC DNA]</scope>
    <source>
        <strain evidence="1">YNK0</strain>
        <tissue evidence="1">Leaf</tissue>
    </source>
</reference>
<evidence type="ECO:0000313" key="1">
    <source>
        <dbReference type="EMBL" id="KAF8364732.1"/>
    </source>
</evidence>
<dbReference type="GO" id="GO:0007131">
    <property type="term" value="P:reciprocal meiotic recombination"/>
    <property type="evidence" value="ECO:0007669"/>
    <property type="project" value="TreeGrafter"/>
</dbReference>
<proteinExistence type="predicted"/>